<dbReference type="Pfam" id="PF04860">
    <property type="entry name" value="Phage_portal"/>
    <property type="match status" value="1"/>
</dbReference>
<gene>
    <name evidence="2" type="ORF">AD947_08820</name>
</gene>
<proteinExistence type="predicted"/>
<dbReference type="PATRIC" id="fig|104102.12.peg.1572"/>
<organism evidence="2 3">
    <name type="scientific">Acetobacter tropicalis</name>
    <dbReference type="NCBI Taxonomy" id="104102"/>
    <lineage>
        <taxon>Bacteria</taxon>
        <taxon>Pseudomonadati</taxon>
        <taxon>Pseudomonadota</taxon>
        <taxon>Alphaproteobacteria</taxon>
        <taxon>Acetobacterales</taxon>
        <taxon>Acetobacteraceae</taxon>
        <taxon>Acetobacter</taxon>
    </lineage>
</organism>
<evidence type="ECO:0008006" key="4">
    <source>
        <dbReference type="Google" id="ProtNLM"/>
    </source>
</evidence>
<dbReference type="InterPro" id="IPR006944">
    <property type="entry name" value="Phage/GTA_portal"/>
</dbReference>
<reference evidence="2 3" key="1">
    <citation type="submission" date="2015-06" db="EMBL/GenBank/DDBJ databases">
        <title>Improved classification and identification of acetic acid bacteria using matrix-assisted laser desorption/ionization time-of-flight mass spectrometry; Gluconobacter nephelii and Gluconobacter uchimurae are later heterotypic synonyms of Gluconobacter japonicus and Gluconobacter oxydans, respectively.</title>
        <authorList>
            <person name="Li L."/>
            <person name="Cleenwerck I."/>
            <person name="De Vuyst L."/>
            <person name="Vandamme P."/>
        </authorList>
    </citation>
    <scope>NUCLEOTIDE SEQUENCE [LARGE SCALE GENOMIC DNA]</scope>
    <source>
        <strain evidence="2 3">LMG 1663</strain>
    </source>
</reference>
<dbReference type="InterPro" id="IPR006427">
    <property type="entry name" value="Portal_HK97"/>
</dbReference>
<evidence type="ECO:0000313" key="2">
    <source>
        <dbReference type="EMBL" id="KXV57327.1"/>
    </source>
</evidence>
<name>A0A149TW56_9PROT</name>
<dbReference type="Proteomes" id="UP000075411">
    <property type="component" value="Unassembled WGS sequence"/>
</dbReference>
<dbReference type="AlphaFoldDB" id="A0A149TW56"/>
<evidence type="ECO:0000313" key="3">
    <source>
        <dbReference type="Proteomes" id="UP000075411"/>
    </source>
</evidence>
<dbReference type="EMBL" id="LHZT01000121">
    <property type="protein sequence ID" value="KXV57327.1"/>
    <property type="molecule type" value="Genomic_DNA"/>
</dbReference>
<accession>A0A149TW56</accession>
<dbReference type="NCBIfam" id="TIGR01537">
    <property type="entry name" value="portal_HK97"/>
    <property type="match status" value="1"/>
</dbReference>
<comment type="caution">
    <text evidence="2">The sequence shown here is derived from an EMBL/GenBank/DDBJ whole genome shotgun (WGS) entry which is preliminary data.</text>
</comment>
<feature type="region of interest" description="Disordered" evidence="1">
    <location>
        <begin position="390"/>
        <end position="451"/>
    </location>
</feature>
<evidence type="ECO:0000256" key="1">
    <source>
        <dbReference type="SAM" id="MobiDB-lite"/>
    </source>
</evidence>
<protein>
    <recommendedName>
        <fullName evidence="4">Phage portal protein</fullName>
    </recommendedName>
</protein>
<sequence length="451" mass="48036">MRILTKNTAQPRTRIEPVLVHERRASPGWYADGWGAPGLNLGGNLAAHAPVPAWLSESLSAVTACLEITASAIASLPVSITMETENGWQAAPSTLPAVKLIARPNAWQSWPAFCTQAVAELQMQGNFLSWVQRDGRGAPLNLVPVPWAWVSPQVVSAGGEVRLVYDITNATPETRLLGLPSRLLDTEVLHVRARSDNGLVGRSVLSRASGVVRESLEMAKVADGNWKNGMRPSGIITSNDWVPDEMVDRAKRILDDYTGAVNTGRVPLLEGGWKFEQTSLNSVDAEFLSSRQFGVAEICRLFRVPEPLVQLGQRLPADMQPYMATFAQLALAPIVAVLEAEFDESVLPSGYHLQIDMGGLLRGNYSAVAAANCAQVQSGIMTPNEARQAVGLPAHDNGDDLRASSATQPSGVGGAPNWPADAPGMPSLAPKPGHTGDGLPAPGTHQNKGAQ</sequence>